<evidence type="ECO:0000256" key="2">
    <source>
        <dbReference type="ARBA" id="ARBA00022552"/>
    </source>
</evidence>
<dbReference type="HAMAP" id="MF_01877">
    <property type="entry name" value="16SrRNA_methyltr_I"/>
    <property type="match status" value="1"/>
</dbReference>
<dbReference type="SUPFAM" id="SSF53790">
    <property type="entry name" value="Tetrapyrrole methylase"/>
    <property type="match status" value="1"/>
</dbReference>
<dbReference type="Proteomes" id="UP000076023">
    <property type="component" value="Unassembled WGS sequence"/>
</dbReference>
<organism evidence="8 9">
    <name type="scientific">Terrimicrobium sacchariphilum</name>
    <dbReference type="NCBI Taxonomy" id="690879"/>
    <lineage>
        <taxon>Bacteria</taxon>
        <taxon>Pseudomonadati</taxon>
        <taxon>Verrucomicrobiota</taxon>
        <taxon>Terrimicrobiia</taxon>
        <taxon>Terrimicrobiales</taxon>
        <taxon>Terrimicrobiaceae</taxon>
        <taxon>Terrimicrobium</taxon>
    </lineage>
</organism>
<name>A0A146GA52_TERSA</name>
<comment type="caution">
    <text evidence="8">The sequence shown here is derived from an EMBL/GenBank/DDBJ whole genome shotgun (WGS) entry which is preliminary data.</text>
</comment>
<dbReference type="InterPro" id="IPR014777">
    <property type="entry name" value="4pyrrole_Mease_sub1"/>
</dbReference>
<dbReference type="Gene3D" id="3.40.1010.10">
    <property type="entry name" value="Cobalt-precorrin-4 Transmethylase, Domain 1"/>
    <property type="match status" value="1"/>
</dbReference>
<protein>
    <recommendedName>
        <fullName evidence="6">Ribosomal RNA small subunit methyltransferase I</fullName>
        <ecNumber evidence="6">2.1.1.198</ecNumber>
    </recommendedName>
    <alternativeName>
        <fullName evidence="6">16S rRNA 2'-O-ribose C1402 methyltransferase</fullName>
    </alternativeName>
    <alternativeName>
        <fullName evidence="6">rRNA (cytidine-2'-O-)-methyltransferase RsmI</fullName>
    </alternativeName>
</protein>
<evidence type="ECO:0000256" key="6">
    <source>
        <dbReference type="HAMAP-Rule" id="MF_01877"/>
    </source>
</evidence>
<comment type="function">
    <text evidence="6">Catalyzes the 2'-O-methylation of the ribose of cytidine 1402 (C1402) in 16S rRNA.</text>
</comment>
<dbReference type="CDD" id="cd11648">
    <property type="entry name" value="RsmI"/>
    <property type="match status" value="1"/>
</dbReference>
<evidence type="ECO:0000313" key="9">
    <source>
        <dbReference type="Proteomes" id="UP000076023"/>
    </source>
</evidence>
<dbReference type="InParanoid" id="A0A146GA52"/>
<dbReference type="FunFam" id="3.30.950.10:FF:000002">
    <property type="entry name" value="Ribosomal RNA small subunit methyltransferase I"/>
    <property type="match status" value="1"/>
</dbReference>
<comment type="similarity">
    <text evidence="6">Belongs to the methyltransferase superfamily. RsmI family.</text>
</comment>
<dbReference type="InterPro" id="IPR008189">
    <property type="entry name" value="rRNA_ssu_MeTfrase_I"/>
</dbReference>
<keyword evidence="2 6" id="KW-0698">rRNA processing</keyword>
<dbReference type="EC" id="2.1.1.198" evidence="6"/>
<dbReference type="PANTHER" id="PTHR46111">
    <property type="entry name" value="RIBOSOMAL RNA SMALL SUBUNIT METHYLTRANSFERASE I"/>
    <property type="match status" value="1"/>
</dbReference>
<keyword evidence="9" id="KW-1185">Reference proteome</keyword>
<keyword evidence="5 6" id="KW-0949">S-adenosyl-L-methionine</keyword>
<dbReference type="OrthoDB" id="9809084at2"/>
<keyword evidence="1 6" id="KW-0963">Cytoplasm</keyword>
<evidence type="ECO:0000256" key="3">
    <source>
        <dbReference type="ARBA" id="ARBA00022603"/>
    </source>
</evidence>
<evidence type="ECO:0000256" key="4">
    <source>
        <dbReference type="ARBA" id="ARBA00022679"/>
    </source>
</evidence>
<dbReference type="GO" id="GO:0070677">
    <property type="term" value="F:rRNA (cytosine-2'-O-)-methyltransferase activity"/>
    <property type="evidence" value="ECO:0007669"/>
    <property type="project" value="UniProtKB-UniRule"/>
</dbReference>
<accession>A0A146GA52</accession>
<evidence type="ECO:0000259" key="7">
    <source>
        <dbReference type="Pfam" id="PF00590"/>
    </source>
</evidence>
<dbReference type="InterPro" id="IPR035996">
    <property type="entry name" value="4pyrrol_Methylase_sf"/>
</dbReference>
<reference evidence="9" key="1">
    <citation type="journal article" date="2017" name="Genome Announc.">
        <title>Draft Genome Sequence of Terrimicrobium sacchariphilum NM-5T, a Facultative Anaerobic Soil Bacterium of the Class Spartobacteria.</title>
        <authorList>
            <person name="Qiu Y.L."/>
            <person name="Tourlousse D.M."/>
            <person name="Matsuura N."/>
            <person name="Ohashi A."/>
            <person name="Sekiguchi Y."/>
        </authorList>
    </citation>
    <scope>NUCLEOTIDE SEQUENCE [LARGE SCALE GENOMIC DNA]</scope>
    <source>
        <strain evidence="9">NM-5</strain>
    </source>
</reference>
<sequence length="220" mass="23739">MLTVIPTPIGNLQDITLRALDALREADVIAAEDTRHSGILLHHHGISKPMVSFHEHNEAGKTASLVEEIAQGRKVALITDAGMPGISDPGFRLVRACRERELPVTVLPGPSAVVTALAGSGLPSDSFYFGGFLPVKSGQRRNELEAAIAREETSIYFESPYRLAKSLGVLAEVAPEAAVCVARELSKKFEEYRRGKPADLAAHYDAHPPKGEITLLISNK</sequence>
<dbReference type="STRING" id="690879.TSACC_22546"/>
<dbReference type="FunCoup" id="A0A146GA52">
    <property type="interactions" value="325"/>
</dbReference>
<dbReference type="GO" id="GO:0005737">
    <property type="term" value="C:cytoplasm"/>
    <property type="evidence" value="ECO:0007669"/>
    <property type="project" value="UniProtKB-SubCell"/>
</dbReference>
<dbReference type="Pfam" id="PF00590">
    <property type="entry name" value="TP_methylase"/>
    <property type="match status" value="1"/>
</dbReference>
<keyword evidence="3 6" id="KW-0489">Methyltransferase</keyword>
<dbReference type="PIRSF" id="PIRSF005917">
    <property type="entry name" value="MTase_YraL"/>
    <property type="match status" value="1"/>
</dbReference>
<dbReference type="InterPro" id="IPR014776">
    <property type="entry name" value="4pyrrole_Mease_sub2"/>
</dbReference>
<evidence type="ECO:0000256" key="5">
    <source>
        <dbReference type="ARBA" id="ARBA00022691"/>
    </source>
</evidence>
<dbReference type="RefSeq" id="WP_075079785.1">
    <property type="nucleotide sequence ID" value="NZ_BDCO01000002.1"/>
</dbReference>
<feature type="domain" description="Tetrapyrrole methylase" evidence="7">
    <location>
        <begin position="1"/>
        <end position="200"/>
    </location>
</feature>
<evidence type="ECO:0000256" key="1">
    <source>
        <dbReference type="ARBA" id="ARBA00022490"/>
    </source>
</evidence>
<evidence type="ECO:0000313" key="8">
    <source>
        <dbReference type="EMBL" id="GAT34122.1"/>
    </source>
</evidence>
<proteinExistence type="inferred from homology"/>
<gene>
    <name evidence="6" type="primary">rsmI</name>
    <name evidence="8" type="ORF">TSACC_22546</name>
</gene>
<keyword evidence="4 6" id="KW-0808">Transferase</keyword>
<dbReference type="FunFam" id="3.40.1010.10:FF:000007">
    <property type="entry name" value="Ribosomal RNA small subunit methyltransferase I"/>
    <property type="match status" value="1"/>
</dbReference>
<dbReference type="AlphaFoldDB" id="A0A146GA52"/>
<dbReference type="InterPro" id="IPR000878">
    <property type="entry name" value="4pyrrol_Mease"/>
</dbReference>
<dbReference type="EMBL" id="BDCO01000002">
    <property type="protein sequence ID" value="GAT34122.1"/>
    <property type="molecule type" value="Genomic_DNA"/>
</dbReference>
<dbReference type="PANTHER" id="PTHR46111:SF1">
    <property type="entry name" value="RIBOSOMAL RNA SMALL SUBUNIT METHYLTRANSFERASE I"/>
    <property type="match status" value="1"/>
</dbReference>
<comment type="subcellular location">
    <subcellularLocation>
        <location evidence="6">Cytoplasm</location>
    </subcellularLocation>
</comment>
<dbReference type="Gene3D" id="3.30.950.10">
    <property type="entry name" value="Methyltransferase, Cobalt-precorrin-4 Transmethylase, Domain 2"/>
    <property type="match status" value="1"/>
</dbReference>
<dbReference type="NCBIfam" id="TIGR00096">
    <property type="entry name" value="16S rRNA (cytidine(1402)-2'-O)-methyltransferase"/>
    <property type="match status" value="1"/>
</dbReference>
<comment type="catalytic activity">
    <reaction evidence="6">
        <text>cytidine(1402) in 16S rRNA + S-adenosyl-L-methionine = 2'-O-methylcytidine(1402) in 16S rRNA + S-adenosyl-L-homocysteine + H(+)</text>
        <dbReference type="Rhea" id="RHEA:42924"/>
        <dbReference type="Rhea" id="RHEA-COMP:10285"/>
        <dbReference type="Rhea" id="RHEA-COMP:10286"/>
        <dbReference type="ChEBI" id="CHEBI:15378"/>
        <dbReference type="ChEBI" id="CHEBI:57856"/>
        <dbReference type="ChEBI" id="CHEBI:59789"/>
        <dbReference type="ChEBI" id="CHEBI:74495"/>
        <dbReference type="ChEBI" id="CHEBI:82748"/>
        <dbReference type="EC" id="2.1.1.198"/>
    </reaction>
</comment>